<sequence precursor="true">MLHIARYAILVAIAAATQLGTAAAQGPAQAAAQPATFTGVIESLPGPGPCNDAKYYLKCSGPLAGSQDGIHVRSLTVDLSPFVGQIIQYTSTYTPGPCASLSVLTAQLPQATLVKCGNAVPGCPMRLRVGPSGEIGQWSLYYSLAPAFLPILPDATLLISNPQFLAAGLLFGDTATFDFTVPSGPSVTGLSIWFQGTRQSIGPVGPLRLTNAECLTILGPSPPCFEPGC</sequence>
<feature type="chain" id="PRO_5021719633" evidence="1">
    <location>
        <begin position="25"/>
        <end position="229"/>
    </location>
</feature>
<name>A0A518BGD6_9BACT</name>
<dbReference type="KEGG" id="pbap:Pla133_10690"/>
<dbReference type="AlphaFoldDB" id="A0A518BGD6"/>
<keyword evidence="1" id="KW-0732">Signal</keyword>
<dbReference type="RefSeq" id="WP_145063159.1">
    <property type="nucleotide sequence ID" value="NZ_CP036287.1"/>
</dbReference>
<proteinExistence type="predicted"/>
<reference evidence="2 3" key="1">
    <citation type="submission" date="2019-02" db="EMBL/GenBank/DDBJ databases">
        <title>Deep-cultivation of Planctomycetes and their phenomic and genomic characterization uncovers novel biology.</title>
        <authorList>
            <person name="Wiegand S."/>
            <person name="Jogler M."/>
            <person name="Boedeker C."/>
            <person name="Pinto D."/>
            <person name="Vollmers J."/>
            <person name="Rivas-Marin E."/>
            <person name="Kohn T."/>
            <person name="Peeters S.H."/>
            <person name="Heuer A."/>
            <person name="Rast P."/>
            <person name="Oberbeckmann S."/>
            <person name="Bunk B."/>
            <person name="Jeske O."/>
            <person name="Meyerdierks A."/>
            <person name="Storesund J.E."/>
            <person name="Kallscheuer N."/>
            <person name="Luecker S."/>
            <person name="Lage O.M."/>
            <person name="Pohl T."/>
            <person name="Merkel B.J."/>
            <person name="Hornburger P."/>
            <person name="Mueller R.-W."/>
            <person name="Bruemmer F."/>
            <person name="Labrenz M."/>
            <person name="Spormann A.M."/>
            <person name="Op den Camp H."/>
            <person name="Overmann J."/>
            <person name="Amann R."/>
            <person name="Jetten M.S.M."/>
            <person name="Mascher T."/>
            <person name="Medema M.H."/>
            <person name="Devos D.P."/>
            <person name="Kaster A.-K."/>
            <person name="Ovreas L."/>
            <person name="Rohde M."/>
            <person name="Galperin M.Y."/>
            <person name="Jogler C."/>
        </authorList>
    </citation>
    <scope>NUCLEOTIDE SEQUENCE [LARGE SCALE GENOMIC DNA]</scope>
    <source>
        <strain evidence="2 3">Pla133</strain>
    </source>
</reference>
<evidence type="ECO:0000256" key="1">
    <source>
        <dbReference type="SAM" id="SignalP"/>
    </source>
</evidence>
<evidence type="ECO:0000313" key="2">
    <source>
        <dbReference type="EMBL" id="QDU66003.1"/>
    </source>
</evidence>
<accession>A0A518BGD6</accession>
<organism evidence="2 3">
    <name type="scientific">Engelhardtia mirabilis</name>
    <dbReference type="NCBI Taxonomy" id="2528011"/>
    <lineage>
        <taxon>Bacteria</taxon>
        <taxon>Pseudomonadati</taxon>
        <taxon>Planctomycetota</taxon>
        <taxon>Planctomycetia</taxon>
        <taxon>Planctomycetia incertae sedis</taxon>
        <taxon>Engelhardtia</taxon>
    </lineage>
</organism>
<feature type="signal peptide" evidence="1">
    <location>
        <begin position="1"/>
        <end position="24"/>
    </location>
</feature>
<keyword evidence="3" id="KW-1185">Reference proteome</keyword>
<evidence type="ECO:0000313" key="3">
    <source>
        <dbReference type="Proteomes" id="UP000316921"/>
    </source>
</evidence>
<dbReference type="Proteomes" id="UP000316921">
    <property type="component" value="Chromosome"/>
</dbReference>
<gene>
    <name evidence="2" type="ORF">Pla133_10690</name>
</gene>
<protein>
    <submittedName>
        <fullName evidence="2">Uncharacterized protein</fullName>
    </submittedName>
</protein>
<dbReference type="EMBL" id="CP036287">
    <property type="protein sequence ID" value="QDU66003.1"/>
    <property type="molecule type" value="Genomic_DNA"/>
</dbReference>